<dbReference type="AlphaFoldDB" id="A0A1M4SLY2"/>
<dbReference type="PANTHER" id="PTHR14969">
    <property type="entry name" value="SPHINGOSINE-1-PHOSPHATE PHOSPHOHYDROLASE"/>
    <property type="match status" value="1"/>
</dbReference>
<keyword evidence="1" id="KW-1133">Transmembrane helix</keyword>
<protein>
    <submittedName>
        <fullName evidence="3">Undecaprenyl-diphosphatase</fullName>
    </submittedName>
</protein>
<dbReference type="STRING" id="1297750.SAMN05444405_101135"/>
<feature type="transmembrane region" description="Helical" evidence="1">
    <location>
        <begin position="30"/>
        <end position="51"/>
    </location>
</feature>
<feature type="transmembrane region" description="Helical" evidence="1">
    <location>
        <begin position="139"/>
        <end position="157"/>
    </location>
</feature>
<dbReference type="Gene3D" id="1.20.144.10">
    <property type="entry name" value="Phosphatidic acid phosphatase type 2/haloperoxidase"/>
    <property type="match status" value="2"/>
</dbReference>
<reference evidence="3 4" key="1">
    <citation type="submission" date="2016-11" db="EMBL/GenBank/DDBJ databases">
        <authorList>
            <person name="Jaros S."/>
            <person name="Januszkiewicz K."/>
            <person name="Wedrychowicz H."/>
        </authorList>
    </citation>
    <scope>NUCLEOTIDE SEQUENCE [LARGE SCALE GENOMIC DNA]</scope>
    <source>
        <strain evidence="3 4">DSM 26991</strain>
    </source>
</reference>
<feature type="transmembrane region" description="Helical" evidence="1">
    <location>
        <begin position="111"/>
        <end position="132"/>
    </location>
</feature>
<sequence>MTDIQQLIQYDKSAFLALNGSDSTFWDGFMWVYTSTTVWIPLALVLLYVIIRNNKLKEALLIILLIAITITICDRVSSGVFKPIFKRFRPAQDPEFMYLVDIIHGYRGGRYGFISSHAANTFGLVTFTSFLFRRKEYTFAFLFWAIITCYSRIYLGVHYLGDIICGAILGFISGLLVYYIYKYIRSKYFYDKRLKYSVKYTPSGYLISDINILLIALFSTIFVVMIAGMIIYNYYYL</sequence>
<evidence type="ECO:0000259" key="2">
    <source>
        <dbReference type="SMART" id="SM00014"/>
    </source>
</evidence>
<organism evidence="3 4">
    <name type="scientific">Bacteroides luti</name>
    <dbReference type="NCBI Taxonomy" id="1297750"/>
    <lineage>
        <taxon>Bacteria</taxon>
        <taxon>Pseudomonadati</taxon>
        <taxon>Bacteroidota</taxon>
        <taxon>Bacteroidia</taxon>
        <taxon>Bacteroidales</taxon>
        <taxon>Bacteroidaceae</taxon>
        <taxon>Bacteroides</taxon>
    </lineage>
</organism>
<evidence type="ECO:0000256" key="1">
    <source>
        <dbReference type="SAM" id="Phobius"/>
    </source>
</evidence>
<dbReference type="PANTHER" id="PTHR14969:SF13">
    <property type="entry name" value="AT30094P"/>
    <property type="match status" value="1"/>
</dbReference>
<keyword evidence="1" id="KW-0812">Transmembrane</keyword>
<dbReference type="RefSeq" id="WP_073398596.1">
    <property type="nucleotide sequence ID" value="NZ_FQTV01000001.1"/>
</dbReference>
<gene>
    <name evidence="3" type="ORF">SAMN05444405_101135</name>
</gene>
<dbReference type="SUPFAM" id="SSF48317">
    <property type="entry name" value="Acid phosphatase/Vanadium-dependent haloperoxidase"/>
    <property type="match status" value="1"/>
</dbReference>
<name>A0A1M4SLY2_9BACE</name>
<dbReference type="OrthoDB" id="9789113at2"/>
<dbReference type="InterPro" id="IPR000326">
    <property type="entry name" value="PAP2/HPO"/>
</dbReference>
<dbReference type="CDD" id="cd03395">
    <property type="entry name" value="PAP2_like_4"/>
    <property type="match status" value="1"/>
</dbReference>
<feature type="domain" description="Phosphatidic acid phosphatase type 2/haloperoxidase" evidence="2">
    <location>
        <begin position="62"/>
        <end position="178"/>
    </location>
</feature>
<feature type="transmembrane region" description="Helical" evidence="1">
    <location>
        <begin position="205"/>
        <end position="235"/>
    </location>
</feature>
<feature type="transmembrane region" description="Helical" evidence="1">
    <location>
        <begin position="163"/>
        <end position="184"/>
    </location>
</feature>
<dbReference type="InterPro" id="IPR036938">
    <property type="entry name" value="PAP2/HPO_sf"/>
</dbReference>
<keyword evidence="1" id="KW-0472">Membrane</keyword>
<dbReference type="SMART" id="SM00014">
    <property type="entry name" value="acidPPc"/>
    <property type="match status" value="1"/>
</dbReference>
<feature type="transmembrane region" description="Helical" evidence="1">
    <location>
        <begin position="58"/>
        <end position="77"/>
    </location>
</feature>
<dbReference type="Proteomes" id="UP000184509">
    <property type="component" value="Unassembled WGS sequence"/>
</dbReference>
<evidence type="ECO:0000313" key="3">
    <source>
        <dbReference type="EMBL" id="SHE33206.1"/>
    </source>
</evidence>
<dbReference type="Pfam" id="PF01569">
    <property type="entry name" value="PAP2"/>
    <property type="match status" value="1"/>
</dbReference>
<accession>A0A1M4SLY2</accession>
<evidence type="ECO:0000313" key="4">
    <source>
        <dbReference type="Proteomes" id="UP000184509"/>
    </source>
</evidence>
<proteinExistence type="predicted"/>
<keyword evidence="4" id="KW-1185">Reference proteome</keyword>
<dbReference type="EMBL" id="FQTV01000001">
    <property type="protein sequence ID" value="SHE33206.1"/>
    <property type="molecule type" value="Genomic_DNA"/>
</dbReference>